<dbReference type="FunFam" id="3.80.10.10:FF:000213">
    <property type="entry name" value="Tyrosine-sulfated glycopeptide receptor 1"/>
    <property type="match status" value="1"/>
</dbReference>
<feature type="signal peptide" evidence="13">
    <location>
        <begin position="1"/>
        <end position="22"/>
    </location>
</feature>
<evidence type="ECO:0000259" key="15">
    <source>
        <dbReference type="Pfam" id="PF23598"/>
    </source>
</evidence>
<feature type="domain" description="Leucine-rich repeat-containing N-terminal plant-type" evidence="14">
    <location>
        <begin position="36"/>
        <end position="72"/>
    </location>
</feature>
<keyword evidence="6 13" id="KW-0732">Signal</keyword>
<keyword evidence="3" id="KW-1003">Cell membrane</keyword>
<protein>
    <recommendedName>
        <fullName evidence="18">Leucine-rich repeat-containing N-terminal plant-type domain-containing protein</fullName>
    </recommendedName>
</protein>
<dbReference type="FunFam" id="3.80.10.10:FF:001347">
    <property type="entry name" value="LRR receptor-like serine/threonine-protein kinase GSO2"/>
    <property type="match status" value="1"/>
</dbReference>
<dbReference type="SUPFAM" id="SSF52047">
    <property type="entry name" value="RNI-like"/>
    <property type="match status" value="1"/>
</dbReference>
<comment type="caution">
    <text evidence="16">The sequence shown here is derived from an EMBL/GenBank/DDBJ whole genome shotgun (WGS) entry which is preliminary data.</text>
</comment>
<evidence type="ECO:0000256" key="7">
    <source>
        <dbReference type="ARBA" id="ARBA00022737"/>
    </source>
</evidence>
<proteinExistence type="inferred from homology"/>
<evidence type="ECO:0000256" key="12">
    <source>
        <dbReference type="SAM" id="Phobius"/>
    </source>
</evidence>
<dbReference type="InterPro" id="IPR013210">
    <property type="entry name" value="LRR_N_plant-typ"/>
</dbReference>
<dbReference type="OrthoDB" id="1600340at2759"/>
<evidence type="ECO:0000256" key="10">
    <source>
        <dbReference type="ARBA" id="ARBA00023170"/>
    </source>
</evidence>
<dbReference type="Pfam" id="PF13855">
    <property type="entry name" value="LRR_8"/>
    <property type="match status" value="2"/>
</dbReference>
<comment type="subcellular location">
    <subcellularLocation>
        <location evidence="1">Cell membrane</location>
        <topology evidence="1">Single-pass type I membrane protein</topology>
    </subcellularLocation>
</comment>
<comment type="similarity">
    <text evidence="2">Belongs to the RLP family.</text>
</comment>
<dbReference type="PROSITE" id="PS51450">
    <property type="entry name" value="LRR"/>
    <property type="match status" value="2"/>
</dbReference>
<keyword evidence="11" id="KW-0325">Glycoprotein</keyword>
<reference evidence="16 17" key="1">
    <citation type="submission" date="2020-10" db="EMBL/GenBank/DDBJ databases">
        <title>The Coptis chinensis genome and diversification of protoberbering-type alkaloids.</title>
        <authorList>
            <person name="Wang B."/>
            <person name="Shu S."/>
            <person name="Song C."/>
            <person name="Liu Y."/>
        </authorList>
    </citation>
    <scope>NUCLEOTIDE SEQUENCE [LARGE SCALE GENOMIC DNA]</scope>
    <source>
        <strain evidence="16">HL-2020</strain>
        <tissue evidence="16">Leaf</tissue>
    </source>
</reference>
<evidence type="ECO:0000256" key="6">
    <source>
        <dbReference type="ARBA" id="ARBA00022729"/>
    </source>
</evidence>
<dbReference type="FunFam" id="3.80.10.10:FF:000041">
    <property type="entry name" value="LRR receptor-like serine/threonine-protein kinase ERECTA"/>
    <property type="match status" value="1"/>
</dbReference>
<dbReference type="InterPro" id="IPR032675">
    <property type="entry name" value="LRR_dom_sf"/>
</dbReference>
<dbReference type="Proteomes" id="UP000631114">
    <property type="component" value="Unassembled WGS sequence"/>
</dbReference>
<keyword evidence="8 12" id="KW-1133">Transmembrane helix</keyword>
<dbReference type="Gene3D" id="3.80.10.10">
    <property type="entry name" value="Ribonuclease Inhibitor"/>
    <property type="match status" value="5"/>
</dbReference>
<evidence type="ECO:0000256" key="2">
    <source>
        <dbReference type="ARBA" id="ARBA00009592"/>
    </source>
</evidence>
<evidence type="ECO:0000256" key="13">
    <source>
        <dbReference type="SAM" id="SignalP"/>
    </source>
</evidence>
<evidence type="ECO:0000256" key="3">
    <source>
        <dbReference type="ARBA" id="ARBA00022475"/>
    </source>
</evidence>
<dbReference type="PRINTS" id="PR00019">
    <property type="entry name" value="LEURICHRPT"/>
</dbReference>
<evidence type="ECO:0008006" key="18">
    <source>
        <dbReference type="Google" id="ProtNLM"/>
    </source>
</evidence>
<keyword evidence="10" id="KW-0675">Receptor</keyword>
<dbReference type="InterPro" id="IPR001611">
    <property type="entry name" value="Leu-rich_rpt"/>
</dbReference>
<evidence type="ECO:0000256" key="11">
    <source>
        <dbReference type="ARBA" id="ARBA00023180"/>
    </source>
</evidence>
<dbReference type="Pfam" id="PF08263">
    <property type="entry name" value="LRRNT_2"/>
    <property type="match status" value="1"/>
</dbReference>
<evidence type="ECO:0000313" key="17">
    <source>
        <dbReference type="Proteomes" id="UP000631114"/>
    </source>
</evidence>
<sequence length="852" mass="94874">MAIPKSAVAVLILLLFVETVELSWCSAVINLQCRGNERQALLELKQGLVDTSNRLSSWVGQDCCKWEGVGCNNRTGHIVKLDLRNPFPVGFQRYEDYGNVPHDKACLRIIEENLTSLVILDLSSNHFQGTIPNAILNMTSLKVLNLSNNQFTSDIPILHELRNLYKLQILDLSSNQFGGEAIKPSGNFSSPSIADKLETLHLFKNQLNGYLPGWLYQLKNLKNLDLSANSFQGPIPESFGNLSKLKVLSLGFNKLSGPIPATLGRLPILSVLDLSSNQLTGSLPETLGELSELRVLDLYNNSFSGHVSEVHFAKLSKLQVLRLSRNSLSLKTKPGWLPPFQLEHIGLGFCQLGPLFPDWLQTQTRYTFLDMSRAGISDSIPFWFENLPSQLNFIDISNNQIYGTMPNLVKSRTPVRLFFNSNKFEGSFPFFPSNVEVLDICNNMISGQIPENISDMLPALIFLGLSNNTLHGSIPSSLCKIRKLQYLDLSKDNLSGHLPQCMSELQMAEVIDLSSNNLSGTIPSSIGELSILRSLRLSNNSFHGELPPALRHCRSLSILDVGENTLSGAIPTWIGESLSSLKILRLRSNMYDGSISPKLCRLTNLQILDVARNNLSGTIPPCFANFKGMVSNQKEGRYGFSNATFYADKLTQVIKGIEREYVKILSLVVNLDLSHNNFVGQIPEQLTSLSGLIGLNLSENHLSGNIPKKIGQMRSLESLDLSINHLSGTIPQSISLLSSLSRLNLSFNHLSGPIPLGSQLRTFQDVTIYKGNHELCGPPLVQNCPEDEPPQTQKHADNEEDDNFKMRWFYIGMASGFVVGIWGVCSVLFFKKSWRYAYFRFIEDLIAELMRK</sequence>
<dbReference type="InterPro" id="IPR055414">
    <property type="entry name" value="LRR_R13L4/SHOC2-like"/>
</dbReference>
<feature type="transmembrane region" description="Helical" evidence="12">
    <location>
        <begin position="808"/>
        <end position="830"/>
    </location>
</feature>
<evidence type="ECO:0000313" key="16">
    <source>
        <dbReference type="EMBL" id="KAF9617831.1"/>
    </source>
</evidence>
<evidence type="ECO:0000256" key="8">
    <source>
        <dbReference type="ARBA" id="ARBA00022989"/>
    </source>
</evidence>
<dbReference type="EMBL" id="JADFTS010000003">
    <property type="protein sequence ID" value="KAF9617831.1"/>
    <property type="molecule type" value="Genomic_DNA"/>
</dbReference>
<keyword evidence="9 12" id="KW-0472">Membrane</keyword>
<name>A0A835MBM6_9MAGN</name>
<dbReference type="SUPFAM" id="SSF52058">
    <property type="entry name" value="L domain-like"/>
    <property type="match status" value="1"/>
</dbReference>
<evidence type="ECO:0000256" key="4">
    <source>
        <dbReference type="ARBA" id="ARBA00022614"/>
    </source>
</evidence>
<dbReference type="PANTHER" id="PTHR48063:SF112">
    <property type="entry name" value="RECEPTOR LIKE PROTEIN 30-LIKE"/>
    <property type="match status" value="1"/>
</dbReference>
<accession>A0A835MBM6</accession>
<dbReference type="Pfam" id="PF23598">
    <property type="entry name" value="LRR_14"/>
    <property type="match status" value="1"/>
</dbReference>
<dbReference type="InterPro" id="IPR003591">
    <property type="entry name" value="Leu-rich_rpt_typical-subtyp"/>
</dbReference>
<organism evidence="16 17">
    <name type="scientific">Coptis chinensis</name>
    <dbReference type="NCBI Taxonomy" id="261450"/>
    <lineage>
        <taxon>Eukaryota</taxon>
        <taxon>Viridiplantae</taxon>
        <taxon>Streptophyta</taxon>
        <taxon>Embryophyta</taxon>
        <taxon>Tracheophyta</taxon>
        <taxon>Spermatophyta</taxon>
        <taxon>Magnoliopsida</taxon>
        <taxon>Ranunculales</taxon>
        <taxon>Ranunculaceae</taxon>
        <taxon>Coptidoideae</taxon>
        <taxon>Coptis</taxon>
    </lineage>
</organism>
<evidence type="ECO:0000259" key="14">
    <source>
        <dbReference type="Pfam" id="PF08263"/>
    </source>
</evidence>
<feature type="chain" id="PRO_5033028337" description="Leucine-rich repeat-containing N-terminal plant-type domain-containing protein" evidence="13">
    <location>
        <begin position="23"/>
        <end position="852"/>
    </location>
</feature>
<feature type="domain" description="Disease resistance R13L4/SHOC-2-like LRR" evidence="15">
    <location>
        <begin position="210"/>
        <end position="362"/>
    </location>
</feature>
<gene>
    <name evidence="16" type="ORF">IFM89_039013</name>
</gene>
<keyword evidence="4" id="KW-0433">Leucine-rich repeat</keyword>
<dbReference type="Pfam" id="PF00560">
    <property type="entry name" value="LRR_1"/>
    <property type="match status" value="6"/>
</dbReference>
<dbReference type="PANTHER" id="PTHR48063">
    <property type="entry name" value="LRR RECEPTOR-LIKE KINASE"/>
    <property type="match status" value="1"/>
</dbReference>
<dbReference type="InterPro" id="IPR046956">
    <property type="entry name" value="RLP23-like"/>
</dbReference>
<evidence type="ECO:0000256" key="5">
    <source>
        <dbReference type="ARBA" id="ARBA00022692"/>
    </source>
</evidence>
<keyword evidence="17" id="KW-1185">Reference proteome</keyword>
<dbReference type="FunFam" id="3.80.10.10:FF:000095">
    <property type="entry name" value="LRR receptor-like serine/threonine-protein kinase GSO1"/>
    <property type="match status" value="1"/>
</dbReference>
<dbReference type="SMART" id="SM00369">
    <property type="entry name" value="LRR_TYP"/>
    <property type="match status" value="14"/>
</dbReference>
<keyword evidence="7" id="KW-0677">Repeat</keyword>
<evidence type="ECO:0000256" key="9">
    <source>
        <dbReference type="ARBA" id="ARBA00023136"/>
    </source>
</evidence>
<dbReference type="GO" id="GO:0005886">
    <property type="term" value="C:plasma membrane"/>
    <property type="evidence" value="ECO:0007669"/>
    <property type="project" value="UniProtKB-SubCell"/>
</dbReference>
<evidence type="ECO:0000256" key="1">
    <source>
        <dbReference type="ARBA" id="ARBA00004251"/>
    </source>
</evidence>
<keyword evidence="5 12" id="KW-0812">Transmembrane</keyword>
<dbReference type="AlphaFoldDB" id="A0A835MBM6"/>